<evidence type="ECO:0000313" key="2">
    <source>
        <dbReference type="EMBL" id="ECR3144057.1"/>
    </source>
</evidence>
<comment type="caution">
    <text evidence="2">The sequence shown here is derived from an EMBL/GenBank/DDBJ whole genome shotgun (WGS) entry which is preliminary data.</text>
</comment>
<reference evidence="2" key="1">
    <citation type="submission" date="2019-09" db="EMBL/GenBank/DDBJ databases">
        <authorList>
            <person name="Ashton P.M."/>
            <person name="Dallman T."/>
            <person name="Nair S."/>
            <person name="De Pinna E."/>
            <person name="Peters T."/>
            <person name="Grant K."/>
        </authorList>
    </citation>
    <scope>NUCLEOTIDE SEQUENCE</scope>
    <source>
        <strain evidence="2">189198</strain>
    </source>
</reference>
<name>A0A5Z1RX23_CAMCO</name>
<dbReference type="InterPro" id="IPR024437">
    <property type="entry name" value="DUF3825"/>
</dbReference>
<dbReference type="Pfam" id="PF12873">
    <property type="entry name" value="DUF3825"/>
    <property type="match status" value="1"/>
</dbReference>
<sequence length="336" mass="39694">MEKNIEKLILEAYEDSKTKFDHVITTGHISQYLKRKYDLKINCSKALIEAGFDLEKDENEPSLVYVKKATTRNKTSNRDQIQNKVEEKPLLFQFAYFPNFLNTLQELSNITQKEFWGNGNNILFSYLFKYFEFIYENKSYPDIITYNKDKTKACFNTGLYSTGVFPIFAYFEIQENGGYVFRKFCSNGDRVLDDLEIPKSLSDYDTFKNEIIFDSKLDFRVNHLHLFERKERLPEIVKKLNDRFIGHIINGELKIIKDNYNLQKMIIPAAYKQRVVLYIPLKLQEESVDTIVVVEKEEVKNEQYYAVRTILNPQDNIYKTARVLSIVESEWVKNTI</sequence>
<dbReference type="EMBL" id="AAKFOM010000034">
    <property type="protein sequence ID" value="ECR3144057.1"/>
    <property type="molecule type" value="Genomic_DNA"/>
</dbReference>
<feature type="domain" description="DUF3825" evidence="1">
    <location>
        <begin position="110"/>
        <end position="331"/>
    </location>
</feature>
<dbReference type="RefSeq" id="WP_065988112.1">
    <property type="nucleotide sequence ID" value="NZ_CP058336.1"/>
</dbReference>
<accession>A0A5Z1RX23</accession>
<proteinExistence type="predicted"/>
<gene>
    <name evidence="2" type="ORF">F1P02_08650</name>
</gene>
<evidence type="ECO:0000259" key="1">
    <source>
        <dbReference type="Pfam" id="PF12873"/>
    </source>
</evidence>
<protein>
    <submittedName>
        <fullName evidence="2">DUF3825 domain-containing protein</fullName>
    </submittedName>
</protein>
<dbReference type="AlphaFoldDB" id="A0A5Z1RX23"/>
<organism evidence="2">
    <name type="scientific">Campylobacter coli</name>
    <dbReference type="NCBI Taxonomy" id="195"/>
    <lineage>
        <taxon>Bacteria</taxon>
        <taxon>Pseudomonadati</taxon>
        <taxon>Campylobacterota</taxon>
        <taxon>Epsilonproteobacteria</taxon>
        <taxon>Campylobacterales</taxon>
        <taxon>Campylobacteraceae</taxon>
        <taxon>Campylobacter</taxon>
    </lineage>
</organism>